<gene>
    <name evidence="1" type="ORF">FLAG1_11714</name>
</gene>
<name>A0A0M9EMA4_FUSLA</name>
<protein>
    <submittedName>
        <fullName evidence="1">Uncharacterized protein</fullName>
    </submittedName>
</protein>
<proteinExistence type="predicted"/>
<organism evidence="1 2">
    <name type="scientific">Fusarium langsethiae</name>
    <dbReference type="NCBI Taxonomy" id="179993"/>
    <lineage>
        <taxon>Eukaryota</taxon>
        <taxon>Fungi</taxon>
        <taxon>Dikarya</taxon>
        <taxon>Ascomycota</taxon>
        <taxon>Pezizomycotina</taxon>
        <taxon>Sordariomycetes</taxon>
        <taxon>Hypocreomycetidae</taxon>
        <taxon>Hypocreales</taxon>
        <taxon>Nectriaceae</taxon>
        <taxon>Fusarium</taxon>
    </lineage>
</organism>
<sequence>MAYQTLNALDVARQIRYKRVYDDDREASTSAYWDLENQIMFPLNDGFLTAREDYPTPQSQLKFDRTVSRIMVDGQQVIKMLSGEDKRKGASPAVIKKAEDDVERKSLEVMDHEGTRVLYCQTTMGTAFRLWYIELPNRFLQPLFGLNKRADKSAYVDIRTSHGQYHWHRLGSIIKDTTEYPFESFSIQEHLVAPPEWMRKIDEMQKRLDDEYYGTGEASVAPIQEPDGRKVHIHKEPHTVRSTKYWFRIQSGKEVNTVEGDWKKERDVAGSSYLRYKKDNQYWCRKWPS</sequence>
<dbReference type="AlphaFoldDB" id="A0A0M9EMA4"/>
<evidence type="ECO:0000313" key="2">
    <source>
        <dbReference type="Proteomes" id="UP000037904"/>
    </source>
</evidence>
<dbReference type="Proteomes" id="UP000037904">
    <property type="component" value="Unassembled WGS sequence"/>
</dbReference>
<keyword evidence="2" id="KW-1185">Reference proteome</keyword>
<evidence type="ECO:0000313" key="1">
    <source>
        <dbReference type="EMBL" id="KPA35576.1"/>
    </source>
</evidence>
<comment type="caution">
    <text evidence="1">The sequence shown here is derived from an EMBL/GenBank/DDBJ whole genome shotgun (WGS) entry which is preliminary data.</text>
</comment>
<accession>A0A0M9EMA4</accession>
<reference evidence="1 2" key="1">
    <citation type="submission" date="2015-04" db="EMBL/GenBank/DDBJ databases">
        <title>The draft genome sequence of Fusarium langsethiae, a T-2/HT-2 mycotoxin producer.</title>
        <authorList>
            <person name="Lysoe E."/>
            <person name="Divon H.H."/>
            <person name="Terzi V."/>
            <person name="Orru L."/>
            <person name="Lamontanara A."/>
            <person name="Kolseth A.-K."/>
            <person name="Frandsen R.J."/>
            <person name="Nielsen K."/>
            <person name="Thrane U."/>
        </authorList>
    </citation>
    <scope>NUCLEOTIDE SEQUENCE [LARGE SCALE GENOMIC DNA]</scope>
    <source>
        <strain evidence="1 2">Fl201059</strain>
    </source>
</reference>
<dbReference type="EMBL" id="JXCE01001020">
    <property type="protein sequence ID" value="KPA35576.1"/>
    <property type="molecule type" value="Genomic_DNA"/>
</dbReference>